<feature type="region of interest" description="Disordered" evidence="1">
    <location>
        <begin position="41"/>
        <end position="69"/>
    </location>
</feature>
<accession>A0ABY5JY89</accession>
<evidence type="ECO:0000313" key="3">
    <source>
        <dbReference type="Proteomes" id="UP001059773"/>
    </source>
</evidence>
<name>A0ABY5JY89_9BACI</name>
<sequence length="69" mass="7585">MQENKDDEFTVAGTNIEAVKEANKNSGMSYNEVKEFLAKSTEEYGTPISGDTDIQNGSSQDHPSQKKSK</sequence>
<dbReference type="RefSeq" id="WP_256709316.1">
    <property type="nucleotide sequence ID" value="NZ_CP101914.1"/>
</dbReference>
<organism evidence="2 3">
    <name type="scientific">Oceanobacillus jeddahense</name>
    <dbReference type="NCBI Taxonomy" id="1462527"/>
    <lineage>
        <taxon>Bacteria</taxon>
        <taxon>Bacillati</taxon>
        <taxon>Bacillota</taxon>
        <taxon>Bacilli</taxon>
        <taxon>Bacillales</taxon>
        <taxon>Bacillaceae</taxon>
        <taxon>Oceanobacillus</taxon>
    </lineage>
</organism>
<protein>
    <submittedName>
        <fullName evidence="2">Gamma-type small acid-soluble spore protein</fullName>
    </submittedName>
</protein>
<keyword evidence="3" id="KW-1185">Reference proteome</keyword>
<reference evidence="2" key="1">
    <citation type="submission" date="2022-07" db="EMBL/GenBank/DDBJ databases">
        <title>FELIX.</title>
        <authorList>
            <person name="Wan K.H."/>
            <person name="Park S."/>
            <person name="Lawrence Q."/>
            <person name="Eichenberger J.P."/>
            <person name="Booth B.W."/>
            <person name="Piaggio A.J."/>
            <person name="Chandler J.C."/>
            <person name="Franklin A.B."/>
            <person name="Celniker S.E."/>
        </authorList>
    </citation>
    <scope>NUCLEOTIDE SEQUENCE</scope>
    <source>
        <strain evidence="2">QA-1986 374</strain>
    </source>
</reference>
<dbReference type="EMBL" id="CP101914">
    <property type="protein sequence ID" value="UUI04407.1"/>
    <property type="molecule type" value="Genomic_DNA"/>
</dbReference>
<evidence type="ECO:0000256" key="1">
    <source>
        <dbReference type="SAM" id="MobiDB-lite"/>
    </source>
</evidence>
<dbReference type="Proteomes" id="UP001059773">
    <property type="component" value="Chromosome"/>
</dbReference>
<evidence type="ECO:0000313" key="2">
    <source>
        <dbReference type="EMBL" id="UUI04407.1"/>
    </source>
</evidence>
<gene>
    <name evidence="2" type="ORF">NP439_07060</name>
</gene>
<feature type="compositionally biased region" description="Polar residues" evidence="1">
    <location>
        <begin position="52"/>
        <end position="62"/>
    </location>
</feature>
<proteinExistence type="predicted"/>